<dbReference type="EMBL" id="JAUKUA010000005">
    <property type="protein sequence ID" value="KAK0711068.1"/>
    <property type="molecule type" value="Genomic_DNA"/>
</dbReference>
<dbReference type="PANTHER" id="PTHR36417:SF2">
    <property type="entry name" value="SELENOPROTEIN DOMAIN PROTEIN (AFU_ORTHOLOGUE AFUA_1G05220)"/>
    <property type="match status" value="1"/>
</dbReference>
<gene>
    <name evidence="2" type="ORF">B0H67DRAFT_601905</name>
</gene>
<dbReference type="AlphaFoldDB" id="A0AA40A836"/>
<dbReference type="PANTHER" id="PTHR36417">
    <property type="entry name" value="SELENOPROTEIN DOMAIN PROTEIN (AFU_ORTHOLOGUE AFUA_1G05220)"/>
    <property type="match status" value="1"/>
</dbReference>
<reference evidence="2" key="1">
    <citation type="submission" date="2023-06" db="EMBL/GenBank/DDBJ databases">
        <title>Genome-scale phylogeny and comparative genomics of the fungal order Sordariales.</title>
        <authorList>
            <consortium name="Lawrence Berkeley National Laboratory"/>
            <person name="Hensen N."/>
            <person name="Bonometti L."/>
            <person name="Westerberg I."/>
            <person name="Brannstrom I.O."/>
            <person name="Guillou S."/>
            <person name="Cros-Aarteil S."/>
            <person name="Calhoun S."/>
            <person name="Haridas S."/>
            <person name="Kuo A."/>
            <person name="Mondo S."/>
            <person name="Pangilinan J."/>
            <person name="Riley R."/>
            <person name="Labutti K."/>
            <person name="Andreopoulos B."/>
            <person name="Lipzen A."/>
            <person name="Chen C."/>
            <person name="Yanf M."/>
            <person name="Daum C."/>
            <person name="Ng V."/>
            <person name="Clum A."/>
            <person name="Steindorff A."/>
            <person name="Ohm R."/>
            <person name="Martin F."/>
            <person name="Silar P."/>
            <person name="Natvig D."/>
            <person name="Lalanne C."/>
            <person name="Gautier V."/>
            <person name="Ament-Velasquez S.L."/>
            <person name="Kruys A."/>
            <person name="Hutchinson M.I."/>
            <person name="Powell A.J."/>
            <person name="Barry K."/>
            <person name="Miller A.N."/>
            <person name="Grigoriev I.V."/>
            <person name="Debuchy R."/>
            <person name="Gladieux P."/>
            <person name="Thoren M.H."/>
            <person name="Johannesson H."/>
        </authorList>
    </citation>
    <scope>NUCLEOTIDE SEQUENCE</scope>
    <source>
        <strain evidence="2">SMH4607-1</strain>
    </source>
</reference>
<evidence type="ECO:0000313" key="2">
    <source>
        <dbReference type="EMBL" id="KAK0711068.1"/>
    </source>
</evidence>
<proteinExistence type="predicted"/>
<dbReference type="Pfam" id="PF10262">
    <property type="entry name" value="Rdx"/>
    <property type="match status" value="1"/>
</dbReference>
<accession>A0AA40A836</accession>
<organism evidence="2 3">
    <name type="scientific">Lasiosphaeris hirsuta</name>
    <dbReference type="NCBI Taxonomy" id="260670"/>
    <lineage>
        <taxon>Eukaryota</taxon>
        <taxon>Fungi</taxon>
        <taxon>Dikarya</taxon>
        <taxon>Ascomycota</taxon>
        <taxon>Pezizomycotina</taxon>
        <taxon>Sordariomycetes</taxon>
        <taxon>Sordariomycetidae</taxon>
        <taxon>Sordariales</taxon>
        <taxon>Lasiosphaeriaceae</taxon>
        <taxon>Lasiosphaeris</taxon>
    </lineage>
</organism>
<evidence type="ECO:0000313" key="3">
    <source>
        <dbReference type="Proteomes" id="UP001172102"/>
    </source>
</evidence>
<dbReference type="SUPFAM" id="SSF52833">
    <property type="entry name" value="Thioredoxin-like"/>
    <property type="match status" value="1"/>
</dbReference>
<keyword evidence="1" id="KW-0676">Redox-active center</keyword>
<dbReference type="Gene3D" id="3.40.30.10">
    <property type="entry name" value="Glutaredoxin"/>
    <property type="match status" value="1"/>
</dbReference>
<keyword evidence="3" id="KW-1185">Reference proteome</keyword>
<protein>
    <submittedName>
        <fullName evidence="2">Rdx family-domain-containing protein</fullName>
    </submittedName>
</protein>
<dbReference type="Proteomes" id="UP001172102">
    <property type="component" value="Unassembled WGS sequence"/>
</dbReference>
<dbReference type="InterPro" id="IPR036249">
    <property type="entry name" value="Thioredoxin-like_sf"/>
</dbReference>
<dbReference type="NCBIfam" id="TIGR02174">
    <property type="entry name" value="CXXU_selWTH"/>
    <property type="match status" value="1"/>
</dbReference>
<evidence type="ECO:0000256" key="1">
    <source>
        <dbReference type="ARBA" id="ARBA00023284"/>
    </source>
</evidence>
<dbReference type="InterPro" id="IPR011893">
    <property type="entry name" value="Selenoprotein_Rdx-typ"/>
</dbReference>
<comment type="caution">
    <text evidence="2">The sequence shown here is derived from an EMBL/GenBank/DDBJ whole genome shotgun (WGS) entry which is preliminary data.</text>
</comment>
<sequence length="183" mass="19631">MAENTGAVEQTNSLALLAPELPRVTIQFCTQCKWLLRAAYYAQELLSTFSTALGEVALQPSTGGIFVIEITAPSASLVGEPAPQLQRFTLWDRKIDGGFPETKELKRRVRDVIQPERNLGHVDREYGKGIESKPAEVMSAVVMSRDAPAASVPASAAAGAGETVTGDPCNLPAQDKCEDCNQV</sequence>
<name>A0AA40A836_9PEZI</name>